<dbReference type="EMBL" id="RKRE01000003">
    <property type="protein sequence ID" value="RPF42961.1"/>
    <property type="molecule type" value="Genomic_DNA"/>
</dbReference>
<dbReference type="InterPro" id="IPR003500">
    <property type="entry name" value="RpiB_LacA_LacB"/>
</dbReference>
<evidence type="ECO:0000313" key="6">
    <source>
        <dbReference type="Proteomes" id="UP000282654"/>
    </source>
</evidence>
<evidence type="ECO:0000256" key="1">
    <source>
        <dbReference type="ARBA" id="ARBA00008754"/>
    </source>
</evidence>
<evidence type="ECO:0000256" key="3">
    <source>
        <dbReference type="PIRSR" id="PIRSR005384-1"/>
    </source>
</evidence>
<feature type="active site" description="Proton donor" evidence="3">
    <location>
        <position position="98"/>
    </location>
</feature>
<evidence type="ECO:0000256" key="4">
    <source>
        <dbReference type="PIRSR" id="PIRSR005384-2"/>
    </source>
</evidence>
<dbReference type="NCBIfam" id="TIGR01120">
    <property type="entry name" value="rpiB"/>
    <property type="match status" value="1"/>
</dbReference>
<keyword evidence="2 5" id="KW-0413">Isomerase</keyword>
<feature type="binding site" evidence="4">
    <location>
        <begin position="66"/>
        <end position="70"/>
    </location>
    <ligand>
        <name>D-ribulose 5-phosphate</name>
        <dbReference type="ChEBI" id="CHEBI:58121"/>
    </ligand>
</feature>
<evidence type="ECO:0000313" key="5">
    <source>
        <dbReference type="EMBL" id="RPF42961.1"/>
    </source>
</evidence>
<comment type="similarity">
    <text evidence="1">Belongs to the LacAB/RpiB family.</text>
</comment>
<feature type="binding site" evidence="4">
    <location>
        <begin position="8"/>
        <end position="9"/>
    </location>
    <ligand>
        <name>D-ribulose 5-phosphate</name>
        <dbReference type="ChEBI" id="CHEBI:58121"/>
    </ligand>
</feature>
<gene>
    <name evidence="5" type="ORF">EDD75_2079</name>
</gene>
<name>A0A3N5BFY7_9THEO</name>
<comment type="caution">
    <text evidence="5">The sequence shown here is derived from an EMBL/GenBank/DDBJ whole genome shotgun (WGS) entry which is preliminary data.</text>
</comment>
<evidence type="ECO:0000256" key="2">
    <source>
        <dbReference type="ARBA" id="ARBA00023235"/>
    </source>
</evidence>
<dbReference type="InterPro" id="IPR004785">
    <property type="entry name" value="RpiB"/>
</dbReference>
<accession>A0A3N5BFY7</accession>
<dbReference type="PANTHER" id="PTHR43732:SF1">
    <property type="entry name" value="RIBOSE 5-PHOSPHATE ISOMERASE"/>
    <property type="match status" value="1"/>
</dbReference>
<feature type="binding site" evidence="4">
    <location>
        <position position="132"/>
    </location>
    <ligand>
        <name>D-ribulose 5-phosphate</name>
        <dbReference type="ChEBI" id="CHEBI:58121"/>
    </ligand>
</feature>
<feature type="binding site" evidence="4">
    <location>
        <position position="109"/>
    </location>
    <ligand>
        <name>D-ribulose 5-phosphate</name>
        <dbReference type="ChEBI" id="CHEBI:58121"/>
    </ligand>
</feature>
<dbReference type="Pfam" id="PF02502">
    <property type="entry name" value="LacAB_rpiB"/>
    <property type="match status" value="1"/>
</dbReference>
<feature type="binding site" evidence="4">
    <location>
        <position position="136"/>
    </location>
    <ligand>
        <name>D-ribulose 5-phosphate</name>
        <dbReference type="ChEBI" id="CHEBI:58121"/>
    </ligand>
</feature>
<dbReference type="RefSeq" id="WP_123931719.1">
    <property type="nucleotide sequence ID" value="NZ_RKRE01000003.1"/>
</dbReference>
<dbReference type="InterPro" id="IPR036569">
    <property type="entry name" value="RpiB_LacA_LacB_sf"/>
</dbReference>
<proteinExistence type="inferred from homology"/>
<dbReference type="InterPro" id="IPR051812">
    <property type="entry name" value="SPI_LacAB/RpiB"/>
</dbReference>
<feature type="active site" description="Proton acceptor" evidence="3">
    <location>
        <position position="65"/>
    </location>
</feature>
<dbReference type="NCBIfam" id="NF004051">
    <property type="entry name" value="PRK05571.1"/>
    <property type="match status" value="1"/>
</dbReference>
<sequence>MRVAIGSDHGGFKLKQEIIAFLVEEGVTFQDFGTHTPEACDYPDIAFAVAQAVARGEYDRGIIVCGTGIGVAIAANKVPGIRAALCHDTFSARMSREHNDANVLTLGERVIGFGLAREIVGVWLKAEFAGGRHARRVDKITAYEQEALAR</sequence>
<dbReference type="GO" id="GO:0016861">
    <property type="term" value="F:intramolecular oxidoreductase activity, interconverting aldoses and ketoses"/>
    <property type="evidence" value="ECO:0007669"/>
    <property type="project" value="UniProtKB-ARBA"/>
</dbReference>
<dbReference type="AlphaFoldDB" id="A0A3N5BFY7"/>
<feature type="binding site" evidence="4">
    <location>
        <position position="99"/>
    </location>
    <ligand>
        <name>D-ribulose 5-phosphate</name>
        <dbReference type="ChEBI" id="CHEBI:58121"/>
    </ligand>
</feature>
<keyword evidence="6" id="KW-1185">Reference proteome</keyword>
<dbReference type="Gene3D" id="3.40.1400.10">
    <property type="entry name" value="Sugar-phosphate isomerase, RpiB/LacA/LacB"/>
    <property type="match status" value="1"/>
</dbReference>
<dbReference type="SUPFAM" id="SSF89623">
    <property type="entry name" value="Ribose/Galactose isomerase RpiB/AlsB"/>
    <property type="match status" value="1"/>
</dbReference>
<dbReference type="GO" id="GO:0005975">
    <property type="term" value="P:carbohydrate metabolic process"/>
    <property type="evidence" value="ECO:0007669"/>
    <property type="project" value="InterPro"/>
</dbReference>
<organism evidence="5 6">
    <name type="scientific">Thermodesulfitimonas autotrophica</name>
    <dbReference type="NCBI Taxonomy" id="1894989"/>
    <lineage>
        <taxon>Bacteria</taxon>
        <taxon>Bacillati</taxon>
        <taxon>Bacillota</taxon>
        <taxon>Clostridia</taxon>
        <taxon>Thermoanaerobacterales</taxon>
        <taxon>Thermoanaerobacteraceae</taxon>
        <taxon>Thermodesulfitimonas</taxon>
    </lineage>
</organism>
<protein>
    <submittedName>
        <fullName evidence="5">Ribose 5-phosphate isomerase B</fullName>
    </submittedName>
</protein>
<dbReference type="NCBIfam" id="TIGR00689">
    <property type="entry name" value="rpiB_lacA_lacB"/>
    <property type="match status" value="1"/>
</dbReference>
<dbReference type="Proteomes" id="UP000282654">
    <property type="component" value="Unassembled WGS sequence"/>
</dbReference>
<reference evidence="5 6" key="1">
    <citation type="submission" date="2018-11" db="EMBL/GenBank/DDBJ databases">
        <title>Genomic Encyclopedia of Type Strains, Phase IV (KMG-IV): sequencing the most valuable type-strain genomes for metagenomic binning, comparative biology and taxonomic classification.</title>
        <authorList>
            <person name="Goeker M."/>
        </authorList>
    </citation>
    <scope>NUCLEOTIDE SEQUENCE [LARGE SCALE GENOMIC DNA]</scope>
    <source>
        <strain evidence="5 6">DSM 102936</strain>
    </source>
</reference>
<dbReference type="PIRSF" id="PIRSF005384">
    <property type="entry name" value="RpiB_LacA_B"/>
    <property type="match status" value="1"/>
</dbReference>
<dbReference type="PANTHER" id="PTHR43732">
    <property type="entry name" value="RIBOSE 5-PHOSPHATE ISOMERASE-RELATED"/>
    <property type="match status" value="1"/>
</dbReference>